<sequence length="76" mass="8851">MKFGGSSSSASWRLSRRRNLQCRRNEHLLDARQIGVNKSAPPEQTESQFYTTRRKRECKKAKHQVEEFVRGPAGQF</sequence>
<name>D6WH69_TRICA</name>
<protein>
    <submittedName>
        <fullName evidence="1">Uncharacterized protein</fullName>
    </submittedName>
</protein>
<dbReference type="Proteomes" id="UP000007266">
    <property type="component" value="Linkage group 3"/>
</dbReference>
<dbReference type="HOGENOM" id="CLU_2657662_0_0_1"/>
<organism evidence="1 2">
    <name type="scientific">Tribolium castaneum</name>
    <name type="common">Red flour beetle</name>
    <dbReference type="NCBI Taxonomy" id="7070"/>
    <lineage>
        <taxon>Eukaryota</taxon>
        <taxon>Metazoa</taxon>
        <taxon>Ecdysozoa</taxon>
        <taxon>Arthropoda</taxon>
        <taxon>Hexapoda</taxon>
        <taxon>Insecta</taxon>
        <taxon>Pterygota</taxon>
        <taxon>Neoptera</taxon>
        <taxon>Endopterygota</taxon>
        <taxon>Coleoptera</taxon>
        <taxon>Polyphaga</taxon>
        <taxon>Cucujiformia</taxon>
        <taxon>Tenebrionidae</taxon>
        <taxon>Tenebrionidae incertae sedis</taxon>
        <taxon>Tribolium</taxon>
    </lineage>
</organism>
<gene>
    <name evidence="1" type="primary">GLEAN_03890</name>
    <name evidence="1" type="ORF">TcasGA2_TC003890</name>
</gene>
<dbReference type="AlphaFoldDB" id="D6WH69"/>
<accession>D6WH69</accession>
<keyword evidence="2" id="KW-1185">Reference proteome</keyword>
<dbReference type="InParanoid" id="D6WH69"/>
<proteinExistence type="predicted"/>
<reference evidence="1 2" key="2">
    <citation type="journal article" date="2010" name="Nucleic Acids Res.">
        <title>BeetleBase in 2010: revisions to provide comprehensive genomic information for Tribolium castaneum.</title>
        <authorList>
            <person name="Kim H.S."/>
            <person name="Murphy T."/>
            <person name="Xia J."/>
            <person name="Caragea D."/>
            <person name="Park Y."/>
            <person name="Beeman R.W."/>
            <person name="Lorenzen M.D."/>
            <person name="Butcher S."/>
            <person name="Manak J.R."/>
            <person name="Brown S.J."/>
        </authorList>
    </citation>
    <scope>GENOME REANNOTATION</scope>
    <source>
        <strain evidence="1 2">Georgia GA2</strain>
    </source>
</reference>
<evidence type="ECO:0000313" key="2">
    <source>
        <dbReference type="Proteomes" id="UP000007266"/>
    </source>
</evidence>
<reference evidence="1 2" key="1">
    <citation type="journal article" date="2008" name="Nature">
        <title>The genome of the model beetle and pest Tribolium castaneum.</title>
        <authorList>
            <consortium name="Tribolium Genome Sequencing Consortium"/>
            <person name="Richards S."/>
            <person name="Gibbs R.A."/>
            <person name="Weinstock G.M."/>
            <person name="Brown S.J."/>
            <person name="Denell R."/>
            <person name="Beeman R.W."/>
            <person name="Gibbs R."/>
            <person name="Beeman R.W."/>
            <person name="Brown S.J."/>
            <person name="Bucher G."/>
            <person name="Friedrich M."/>
            <person name="Grimmelikhuijzen C.J."/>
            <person name="Klingler M."/>
            <person name="Lorenzen M."/>
            <person name="Richards S."/>
            <person name="Roth S."/>
            <person name="Schroder R."/>
            <person name="Tautz D."/>
            <person name="Zdobnov E.M."/>
            <person name="Muzny D."/>
            <person name="Gibbs R.A."/>
            <person name="Weinstock G.M."/>
            <person name="Attaway T."/>
            <person name="Bell S."/>
            <person name="Buhay C.J."/>
            <person name="Chandrabose M.N."/>
            <person name="Chavez D."/>
            <person name="Clerk-Blankenburg K.P."/>
            <person name="Cree A."/>
            <person name="Dao M."/>
            <person name="Davis C."/>
            <person name="Chacko J."/>
            <person name="Dinh H."/>
            <person name="Dugan-Rocha S."/>
            <person name="Fowler G."/>
            <person name="Garner T.T."/>
            <person name="Garnes J."/>
            <person name="Gnirke A."/>
            <person name="Hawes A."/>
            <person name="Hernandez J."/>
            <person name="Hines S."/>
            <person name="Holder M."/>
            <person name="Hume J."/>
            <person name="Jhangiani S.N."/>
            <person name="Joshi V."/>
            <person name="Khan Z.M."/>
            <person name="Jackson L."/>
            <person name="Kovar C."/>
            <person name="Kowis A."/>
            <person name="Lee S."/>
            <person name="Lewis L.R."/>
            <person name="Margolis J."/>
            <person name="Morgan M."/>
            <person name="Nazareth L.V."/>
            <person name="Nguyen N."/>
            <person name="Okwuonu G."/>
            <person name="Parker D."/>
            <person name="Richards S."/>
            <person name="Ruiz S.J."/>
            <person name="Santibanez J."/>
            <person name="Savard J."/>
            <person name="Scherer S.E."/>
            <person name="Schneider B."/>
            <person name="Sodergren E."/>
            <person name="Tautz D."/>
            <person name="Vattahil S."/>
            <person name="Villasana D."/>
            <person name="White C.S."/>
            <person name="Wright R."/>
            <person name="Park Y."/>
            <person name="Beeman R.W."/>
            <person name="Lord J."/>
            <person name="Oppert B."/>
            <person name="Lorenzen M."/>
            <person name="Brown S."/>
            <person name="Wang L."/>
            <person name="Savard J."/>
            <person name="Tautz D."/>
            <person name="Richards S."/>
            <person name="Weinstock G."/>
            <person name="Gibbs R.A."/>
            <person name="Liu Y."/>
            <person name="Worley K."/>
            <person name="Weinstock G."/>
            <person name="Elsik C.G."/>
            <person name="Reese J.T."/>
            <person name="Elhaik E."/>
            <person name="Landan G."/>
            <person name="Graur D."/>
            <person name="Arensburger P."/>
            <person name="Atkinson P."/>
            <person name="Beeman R.W."/>
            <person name="Beidler J."/>
            <person name="Brown S.J."/>
            <person name="Demuth J.P."/>
            <person name="Drury D.W."/>
            <person name="Du Y.Z."/>
            <person name="Fujiwara H."/>
            <person name="Lorenzen M."/>
            <person name="Maselli V."/>
            <person name="Osanai M."/>
            <person name="Park Y."/>
            <person name="Robertson H.M."/>
            <person name="Tu Z."/>
            <person name="Wang J.J."/>
            <person name="Wang S."/>
            <person name="Richards S."/>
            <person name="Song H."/>
            <person name="Zhang L."/>
            <person name="Sodergren E."/>
            <person name="Werner D."/>
            <person name="Stanke M."/>
            <person name="Morgenstern B."/>
            <person name="Solovyev V."/>
            <person name="Kosarev P."/>
            <person name="Brown G."/>
            <person name="Chen H.C."/>
            <person name="Ermolaeva O."/>
            <person name="Hlavina W."/>
            <person name="Kapustin Y."/>
            <person name="Kiryutin B."/>
            <person name="Kitts P."/>
            <person name="Maglott D."/>
            <person name="Pruitt K."/>
            <person name="Sapojnikov V."/>
            <person name="Souvorov A."/>
            <person name="Mackey A.J."/>
            <person name="Waterhouse R.M."/>
            <person name="Wyder S."/>
            <person name="Zdobnov E.M."/>
            <person name="Zdobnov E.M."/>
            <person name="Wyder S."/>
            <person name="Kriventseva E.V."/>
            <person name="Kadowaki T."/>
            <person name="Bork P."/>
            <person name="Aranda M."/>
            <person name="Bao R."/>
            <person name="Beermann A."/>
            <person name="Berns N."/>
            <person name="Bolognesi R."/>
            <person name="Bonneton F."/>
            <person name="Bopp D."/>
            <person name="Brown S.J."/>
            <person name="Bucher G."/>
            <person name="Butts T."/>
            <person name="Chaumot A."/>
            <person name="Denell R.E."/>
            <person name="Ferrier D.E."/>
            <person name="Friedrich M."/>
            <person name="Gordon C.M."/>
            <person name="Jindra M."/>
            <person name="Klingler M."/>
            <person name="Lan Q."/>
            <person name="Lattorff H.M."/>
            <person name="Laudet V."/>
            <person name="von Levetsow C."/>
            <person name="Liu Z."/>
            <person name="Lutz R."/>
            <person name="Lynch J.A."/>
            <person name="da Fonseca R.N."/>
            <person name="Posnien N."/>
            <person name="Reuter R."/>
            <person name="Roth S."/>
            <person name="Savard J."/>
            <person name="Schinko J.B."/>
            <person name="Schmitt C."/>
            <person name="Schoppmeier M."/>
            <person name="Schroder R."/>
            <person name="Shippy T.D."/>
            <person name="Simonnet F."/>
            <person name="Marques-Souza H."/>
            <person name="Tautz D."/>
            <person name="Tomoyasu Y."/>
            <person name="Trauner J."/>
            <person name="Van der Zee M."/>
            <person name="Vervoort M."/>
            <person name="Wittkopp N."/>
            <person name="Wimmer E.A."/>
            <person name="Yang X."/>
            <person name="Jones A.K."/>
            <person name="Sattelle D.B."/>
            <person name="Ebert P.R."/>
            <person name="Nelson D."/>
            <person name="Scott J.G."/>
            <person name="Beeman R.W."/>
            <person name="Muthukrishnan S."/>
            <person name="Kramer K.J."/>
            <person name="Arakane Y."/>
            <person name="Beeman R.W."/>
            <person name="Zhu Q."/>
            <person name="Hogenkamp D."/>
            <person name="Dixit R."/>
            <person name="Oppert B."/>
            <person name="Jiang H."/>
            <person name="Zou Z."/>
            <person name="Marshall J."/>
            <person name="Elpidina E."/>
            <person name="Vinokurov K."/>
            <person name="Oppert C."/>
            <person name="Zou Z."/>
            <person name="Evans J."/>
            <person name="Lu Z."/>
            <person name="Zhao P."/>
            <person name="Sumathipala N."/>
            <person name="Altincicek B."/>
            <person name="Vilcinskas A."/>
            <person name="Williams M."/>
            <person name="Hultmark D."/>
            <person name="Hetru C."/>
            <person name="Jiang H."/>
            <person name="Grimmelikhuijzen C.J."/>
            <person name="Hauser F."/>
            <person name="Cazzamali G."/>
            <person name="Williamson M."/>
            <person name="Park Y."/>
            <person name="Li B."/>
            <person name="Tanaka Y."/>
            <person name="Predel R."/>
            <person name="Neupert S."/>
            <person name="Schachtner J."/>
            <person name="Verleyen P."/>
            <person name="Raible F."/>
            <person name="Bork P."/>
            <person name="Friedrich M."/>
            <person name="Walden K.K."/>
            <person name="Robertson H.M."/>
            <person name="Angeli S."/>
            <person name="Foret S."/>
            <person name="Bucher G."/>
            <person name="Schuetz S."/>
            <person name="Maleszka R."/>
            <person name="Wimmer E.A."/>
            <person name="Beeman R.W."/>
            <person name="Lorenzen M."/>
            <person name="Tomoyasu Y."/>
            <person name="Miller S.C."/>
            <person name="Grossmann D."/>
            <person name="Bucher G."/>
        </authorList>
    </citation>
    <scope>NUCLEOTIDE SEQUENCE [LARGE SCALE GENOMIC DNA]</scope>
    <source>
        <strain evidence="1 2">Georgia GA2</strain>
    </source>
</reference>
<evidence type="ECO:0000313" key="1">
    <source>
        <dbReference type="EMBL" id="EFA00978.1"/>
    </source>
</evidence>
<dbReference type="EMBL" id="KQ971330">
    <property type="protein sequence ID" value="EFA00978.1"/>
    <property type="molecule type" value="Genomic_DNA"/>
</dbReference>